<organism evidence="7 8">
    <name type="scientific">Colletotrichum salicis</name>
    <dbReference type="NCBI Taxonomy" id="1209931"/>
    <lineage>
        <taxon>Eukaryota</taxon>
        <taxon>Fungi</taxon>
        <taxon>Dikarya</taxon>
        <taxon>Ascomycota</taxon>
        <taxon>Pezizomycotina</taxon>
        <taxon>Sordariomycetes</taxon>
        <taxon>Hypocreomycetidae</taxon>
        <taxon>Glomerellales</taxon>
        <taxon>Glomerellaceae</taxon>
        <taxon>Colletotrichum</taxon>
        <taxon>Colletotrichum acutatum species complex</taxon>
    </lineage>
</organism>
<dbReference type="Proteomes" id="UP000070121">
    <property type="component" value="Unassembled WGS sequence"/>
</dbReference>
<keyword evidence="8" id="KW-1185">Reference proteome</keyword>
<evidence type="ECO:0000313" key="7">
    <source>
        <dbReference type="EMBL" id="KXH28748.1"/>
    </source>
</evidence>
<dbReference type="OrthoDB" id="6730379at2759"/>
<dbReference type="AlphaFoldDB" id="A0A135RYU9"/>
<protein>
    <submittedName>
        <fullName evidence="7">Major facilitator superfamily transporter</fullName>
    </submittedName>
</protein>
<dbReference type="PANTHER" id="PTHR43791:SF63">
    <property type="entry name" value="HIGH AFFINITY CYSTEINE TRANSPORTER"/>
    <property type="match status" value="1"/>
</dbReference>
<dbReference type="EMBL" id="JFFI01002606">
    <property type="protein sequence ID" value="KXH28748.1"/>
    <property type="molecule type" value="Genomic_DNA"/>
</dbReference>
<dbReference type="PANTHER" id="PTHR43791">
    <property type="entry name" value="PERMEASE-RELATED"/>
    <property type="match status" value="1"/>
</dbReference>
<keyword evidence="4 6" id="KW-1133">Transmembrane helix</keyword>
<feature type="transmembrane region" description="Helical" evidence="6">
    <location>
        <begin position="84"/>
        <end position="105"/>
    </location>
</feature>
<comment type="subcellular location">
    <subcellularLocation>
        <location evidence="1">Membrane</location>
        <topology evidence="1">Multi-pass membrane protein</topology>
    </subcellularLocation>
</comment>
<dbReference type="Gene3D" id="1.20.1250.20">
    <property type="entry name" value="MFS general substrate transporter like domains"/>
    <property type="match status" value="1"/>
</dbReference>
<keyword evidence="2" id="KW-0813">Transport</keyword>
<accession>A0A135RYU9</accession>
<evidence type="ECO:0000256" key="4">
    <source>
        <dbReference type="ARBA" id="ARBA00022989"/>
    </source>
</evidence>
<dbReference type="GO" id="GO:0033229">
    <property type="term" value="F:cysteine transmembrane transporter activity"/>
    <property type="evidence" value="ECO:0007669"/>
    <property type="project" value="TreeGrafter"/>
</dbReference>
<evidence type="ECO:0000256" key="3">
    <source>
        <dbReference type="ARBA" id="ARBA00022692"/>
    </source>
</evidence>
<reference evidence="7 8" key="1">
    <citation type="submission" date="2014-02" db="EMBL/GenBank/DDBJ databases">
        <title>The genome sequence of Colletotrichum salicis CBS 607.94.</title>
        <authorList>
            <person name="Baroncelli R."/>
            <person name="Thon M.R."/>
        </authorList>
    </citation>
    <scope>NUCLEOTIDE SEQUENCE [LARGE SCALE GENOMIC DNA]</scope>
    <source>
        <strain evidence="7 8">CBS 607.94</strain>
    </source>
</reference>
<dbReference type="GO" id="GO:0016020">
    <property type="term" value="C:membrane"/>
    <property type="evidence" value="ECO:0007669"/>
    <property type="project" value="UniProtKB-SubCell"/>
</dbReference>
<evidence type="ECO:0000256" key="5">
    <source>
        <dbReference type="ARBA" id="ARBA00023136"/>
    </source>
</evidence>
<comment type="caution">
    <text evidence="7">The sequence shown here is derived from an EMBL/GenBank/DDBJ whole genome shotgun (WGS) entry which is preliminary data.</text>
</comment>
<dbReference type="InterPro" id="IPR036259">
    <property type="entry name" value="MFS_trans_sf"/>
</dbReference>
<keyword evidence="5 6" id="KW-0472">Membrane</keyword>
<evidence type="ECO:0000256" key="1">
    <source>
        <dbReference type="ARBA" id="ARBA00004141"/>
    </source>
</evidence>
<evidence type="ECO:0000256" key="6">
    <source>
        <dbReference type="SAM" id="Phobius"/>
    </source>
</evidence>
<keyword evidence="3 6" id="KW-0812">Transmembrane</keyword>
<proteinExistence type="predicted"/>
<dbReference type="SUPFAM" id="SSF103473">
    <property type="entry name" value="MFS general substrate transporter"/>
    <property type="match status" value="1"/>
</dbReference>
<feature type="transmembrane region" description="Helical" evidence="6">
    <location>
        <begin position="59"/>
        <end position="78"/>
    </location>
</feature>
<evidence type="ECO:0000313" key="8">
    <source>
        <dbReference type="Proteomes" id="UP000070121"/>
    </source>
</evidence>
<gene>
    <name evidence="7" type="ORF">CSAL01_10843</name>
</gene>
<name>A0A135RYU9_9PEZI</name>
<sequence>MGKADIVEAPDVVEDVADGKQRTNYDKVDNEVAKYAGEAIVEIDAATNKRLKRMIDKRVLSVMAFTLLYAIAGQGSNVVCKIPIAKWLSFNIIMWGVTLSLEAACHNFVGLVIVRGFLGSSEAVFQPTFVLLTSMWYKREEQASTAIYWYMMNGHQQIIGGLLAFGFSFIPGSSPIRS</sequence>
<evidence type="ECO:0000256" key="2">
    <source>
        <dbReference type="ARBA" id="ARBA00022448"/>
    </source>
</evidence>